<dbReference type="EMBL" id="JARXVE010000002">
    <property type="protein sequence ID" value="MDH6194627.1"/>
    <property type="molecule type" value="Genomic_DNA"/>
</dbReference>
<comment type="caution">
    <text evidence="2">The sequence shown here is derived from an EMBL/GenBank/DDBJ whole genome shotgun (WGS) entry which is preliminary data.</text>
</comment>
<dbReference type="Pfam" id="PF00403">
    <property type="entry name" value="HMA"/>
    <property type="match status" value="1"/>
</dbReference>
<feature type="domain" description="HMA" evidence="1">
    <location>
        <begin position="9"/>
        <end position="73"/>
    </location>
</feature>
<gene>
    <name evidence="2" type="ORF">M2272_001256</name>
</gene>
<evidence type="ECO:0000313" key="2">
    <source>
        <dbReference type="EMBL" id="MDH6194627.1"/>
    </source>
</evidence>
<accession>A0ABT6KXB5</accession>
<dbReference type="InterPro" id="IPR006121">
    <property type="entry name" value="HMA_dom"/>
</dbReference>
<dbReference type="Gene3D" id="3.30.70.100">
    <property type="match status" value="1"/>
</dbReference>
<dbReference type="Proteomes" id="UP001160130">
    <property type="component" value="Unassembled WGS sequence"/>
</dbReference>
<keyword evidence="3" id="KW-1185">Reference proteome</keyword>
<dbReference type="RefSeq" id="WP_372517077.1">
    <property type="nucleotide sequence ID" value="NZ_JARXVE010000002.1"/>
</dbReference>
<dbReference type="CDD" id="cd00371">
    <property type="entry name" value="HMA"/>
    <property type="match status" value="1"/>
</dbReference>
<dbReference type="PROSITE" id="PS50846">
    <property type="entry name" value="HMA_2"/>
    <property type="match status" value="1"/>
</dbReference>
<dbReference type="InterPro" id="IPR036163">
    <property type="entry name" value="HMA_dom_sf"/>
</dbReference>
<organism evidence="2 3">
    <name type="scientific">Mycolicibacterium frederiksbergense</name>
    <dbReference type="NCBI Taxonomy" id="117567"/>
    <lineage>
        <taxon>Bacteria</taxon>
        <taxon>Bacillati</taxon>
        <taxon>Actinomycetota</taxon>
        <taxon>Actinomycetes</taxon>
        <taxon>Mycobacteriales</taxon>
        <taxon>Mycobacteriaceae</taxon>
        <taxon>Mycolicibacterium</taxon>
    </lineage>
</organism>
<evidence type="ECO:0000259" key="1">
    <source>
        <dbReference type="PROSITE" id="PS50846"/>
    </source>
</evidence>
<evidence type="ECO:0000313" key="3">
    <source>
        <dbReference type="Proteomes" id="UP001160130"/>
    </source>
</evidence>
<proteinExistence type="predicted"/>
<name>A0ABT6KXB5_9MYCO</name>
<protein>
    <submittedName>
        <fullName evidence="2">Cation transport ATPase</fullName>
    </submittedName>
</protein>
<reference evidence="2 3" key="1">
    <citation type="submission" date="2023-04" db="EMBL/GenBank/DDBJ databases">
        <title>Forest soil microbial communities from Buena Vista Peninsula, Colon Province, Panama.</title>
        <authorList>
            <person name="Bouskill N."/>
        </authorList>
    </citation>
    <scope>NUCLEOTIDE SEQUENCE [LARGE SCALE GENOMIC DNA]</scope>
    <source>
        <strain evidence="2 3">AC80</strain>
    </source>
</reference>
<sequence length="121" mass="12647">MALTDIATRRIELDVTGMSCGACSRRLENKLNKIGGVRASVAIATKVATIDARQDISVANLCDAVAQAGYRAQERTAATIDQDAAGSEAGEQPQKQSSAVASFIRWMTLGHLGGGAVRGRT</sequence>
<dbReference type="SUPFAM" id="SSF55008">
    <property type="entry name" value="HMA, heavy metal-associated domain"/>
    <property type="match status" value="1"/>
</dbReference>